<sequence>MPHPAWDNPADFISLDDFAVQAEIQFQAGGTRTVAAIFDDPYMDAKLGEYDMDTSAPRITCVEADLAGVKRGDAVVIAGKTYGVTRYPQPDGNGHAVLELAPDA</sequence>
<name>A0A916IVX8_9BURK</name>
<reference evidence="1" key="1">
    <citation type="submission" date="2021-03" db="EMBL/GenBank/DDBJ databases">
        <authorList>
            <person name="Peeters C."/>
        </authorList>
    </citation>
    <scope>NUCLEOTIDE SEQUENCE</scope>
    <source>
        <strain evidence="1">LMG 31506</strain>
    </source>
</reference>
<dbReference type="EMBL" id="CAJPUY010000010">
    <property type="protein sequence ID" value="CAG2144438.1"/>
    <property type="molecule type" value="Genomic_DNA"/>
</dbReference>
<accession>A0A916IVX8</accession>
<evidence type="ECO:0008006" key="3">
    <source>
        <dbReference type="Google" id="ProtNLM"/>
    </source>
</evidence>
<dbReference type="Proteomes" id="UP000672934">
    <property type="component" value="Unassembled WGS sequence"/>
</dbReference>
<dbReference type="RefSeq" id="WP_211947958.1">
    <property type="nucleotide sequence ID" value="NZ_CAJPUY010000010.1"/>
</dbReference>
<dbReference type="AlphaFoldDB" id="A0A916IVX8"/>
<dbReference type="Gene3D" id="2.40.10.180">
    <property type="entry name" value="Phage tail proteins"/>
    <property type="match status" value="1"/>
</dbReference>
<gene>
    <name evidence="1" type="ORF">LMG31506_03005</name>
</gene>
<proteinExistence type="predicted"/>
<organism evidence="1 2">
    <name type="scientific">Cupriavidus yeoncheonensis</name>
    <dbReference type="NCBI Taxonomy" id="1462994"/>
    <lineage>
        <taxon>Bacteria</taxon>
        <taxon>Pseudomonadati</taxon>
        <taxon>Pseudomonadota</taxon>
        <taxon>Betaproteobacteria</taxon>
        <taxon>Burkholderiales</taxon>
        <taxon>Burkholderiaceae</taxon>
        <taxon>Cupriavidus</taxon>
    </lineage>
</organism>
<dbReference type="Pfam" id="PF05354">
    <property type="entry name" value="Phage_attach"/>
    <property type="match status" value="1"/>
</dbReference>
<dbReference type="InterPro" id="IPR008018">
    <property type="entry name" value="Phage_tail_attach_FII"/>
</dbReference>
<comment type="caution">
    <text evidence="1">The sequence shown here is derived from an EMBL/GenBank/DDBJ whole genome shotgun (WGS) entry which is preliminary data.</text>
</comment>
<dbReference type="GO" id="GO:0019068">
    <property type="term" value="P:virion assembly"/>
    <property type="evidence" value="ECO:0007669"/>
    <property type="project" value="InterPro"/>
</dbReference>
<dbReference type="InterPro" id="IPR053734">
    <property type="entry name" value="Phage_Head-Tail_Connect_sf"/>
</dbReference>
<protein>
    <recommendedName>
        <fullName evidence="3">Phage protein</fullName>
    </recommendedName>
</protein>
<evidence type="ECO:0000313" key="2">
    <source>
        <dbReference type="Proteomes" id="UP000672934"/>
    </source>
</evidence>
<keyword evidence="2" id="KW-1185">Reference proteome</keyword>
<evidence type="ECO:0000313" key="1">
    <source>
        <dbReference type="EMBL" id="CAG2144438.1"/>
    </source>
</evidence>